<gene>
    <name evidence="3" type="primary">tunE</name>
    <name evidence="2" type="ORF">C7V51_00490</name>
</gene>
<reference evidence="2 4" key="1">
    <citation type="submission" date="2018-03" db="EMBL/GenBank/DDBJ databases">
        <title>Bacteriophage NCPPB3778 and a type I-E CRISPR drive the evolution of the US Biological Select Agent, Rathayibacter toxicus.</title>
        <authorList>
            <person name="Davis E.W.II."/>
            <person name="Tabima J.F."/>
            <person name="Weisberg A.J."/>
            <person name="Dantas Lopes L."/>
            <person name="Wiseman M.S."/>
            <person name="Wiseman M.S."/>
            <person name="Pupko T."/>
            <person name="Belcher M.S."/>
            <person name="Sechler A.J."/>
            <person name="Tancos M.A."/>
            <person name="Schroeder B.K."/>
            <person name="Murray T.D."/>
            <person name="Luster D.G."/>
            <person name="Schneider W.L."/>
            <person name="Rogers E."/>
            <person name="Andreote F.D."/>
            <person name="Grunwald N.J."/>
            <person name="Putnam M.L."/>
            <person name="Chang J.H."/>
        </authorList>
    </citation>
    <scope>NUCLEOTIDE SEQUENCE [LARGE SCALE GENOMIC DNA]</scope>
    <source>
        <strain evidence="2 4">NCCPB 2253</strain>
    </source>
</reference>
<dbReference type="GO" id="GO:0016137">
    <property type="term" value="P:glycoside metabolic process"/>
    <property type="evidence" value="ECO:0007669"/>
    <property type="project" value="UniProtKB-ARBA"/>
</dbReference>
<dbReference type="AlphaFoldDB" id="A0A5J6SGQ2"/>
<evidence type="ECO:0000313" key="4">
    <source>
        <dbReference type="Proteomes" id="UP000283946"/>
    </source>
</evidence>
<dbReference type="PANTHER" id="PTHR12993:SF11">
    <property type="entry name" value="N-ACETYLGLUCOSAMINYL-PHOSPHATIDYLINOSITOL DE-N-ACETYLASE"/>
    <property type="match status" value="1"/>
</dbReference>
<dbReference type="InterPro" id="IPR003737">
    <property type="entry name" value="GlcNAc_PI_deacetylase-related"/>
</dbReference>
<dbReference type="GO" id="GO:0016811">
    <property type="term" value="F:hydrolase activity, acting on carbon-nitrogen (but not peptide) bonds, in linear amides"/>
    <property type="evidence" value="ECO:0007669"/>
    <property type="project" value="TreeGrafter"/>
</dbReference>
<name>A0A5J6SGQ2_9MICO</name>
<reference evidence="3" key="2">
    <citation type="submission" date="2018-08" db="EMBL/GenBank/DDBJ databases">
        <title>Conservation of the tunicamycin-related biosynthetic gene cluster in the select agent Rathayibacter toxicus, and its identification in other Rathayibacter species.</title>
        <authorList>
            <person name="Tancos M.A."/>
            <person name="Sechler A.J."/>
            <person name="Davis E.W.Jr."/>
            <person name="Chang J.H."/>
            <person name="Rogers E.E."/>
        </authorList>
    </citation>
    <scope>NUCLEOTIDE SEQUENCE</scope>
    <source>
        <strain evidence="3">FH6</strain>
    </source>
</reference>
<organism evidence="3">
    <name type="scientific">Rathayibacter iranicus</name>
    <dbReference type="NCBI Taxonomy" id="59737"/>
    <lineage>
        <taxon>Bacteria</taxon>
        <taxon>Bacillati</taxon>
        <taxon>Actinomycetota</taxon>
        <taxon>Actinomycetes</taxon>
        <taxon>Micrococcales</taxon>
        <taxon>Microbacteriaceae</taxon>
        <taxon>Rathayibacter</taxon>
    </lineage>
</organism>
<dbReference type="KEGG" id="ria:C7V51_00490"/>
<dbReference type="PANTHER" id="PTHR12993">
    <property type="entry name" value="N-ACETYLGLUCOSAMINYL-PHOSPHATIDYLINOSITOL DE-N-ACETYLASE-RELATED"/>
    <property type="match status" value="1"/>
</dbReference>
<dbReference type="EMBL" id="MH813488">
    <property type="protein sequence ID" value="QFF92438.1"/>
    <property type="molecule type" value="Genomic_DNA"/>
</dbReference>
<evidence type="ECO:0000313" key="2">
    <source>
        <dbReference type="EMBL" id="AZZ54535.1"/>
    </source>
</evidence>
<dbReference type="InterPro" id="IPR024078">
    <property type="entry name" value="LmbE-like_dom_sf"/>
</dbReference>
<dbReference type="EMBL" id="CP028130">
    <property type="protein sequence ID" value="AZZ54535.1"/>
    <property type="molecule type" value="Genomic_DNA"/>
</dbReference>
<keyword evidence="1" id="KW-0862">Zinc</keyword>
<sequence>MARALAIVAHPDDEVLGVGGTLASLSASGVEVFVAVACEGVGLRHGTASLDSVRARTSHAASLLGVSRCLFGSHGLDGRLLADQEQSEVVRYVERLIEEIRPQVVFTHASQDIHADHRSLRVAVLYASRTFVRPFLTELMLFETLSSTEQGFGITNAFRPNTFVDVSGHMSAKLAALSLYEEELGPFPHPRSREAVEGLAVVRGAQAGFNRAEAFEMVFSKRGSLCFNVS</sequence>
<protein>
    <submittedName>
        <fullName evidence="3">N-acetylglucosaminyl deacetylase LmbE family</fullName>
    </submittedName>
    <submittedName>
        <fullName evidence="2">PIG-L family deacetylase</fullName>
    </submittedName>
</protein>
<dbReference type="Gene3D" id="3.40.50.10320">
    <property type="entry name" value="LmbE-like"/>
    <property type="match status" value="1"/>
</dbReference>
<dbReference type="Proteomes" id="UP000283946">
    <property type="component" value="Chromosome"/>
</dbReference>
<accession>A0A5J6SGQ2</accession>
<evidence type="ECO:0000313" key="3">
    <source>
        <dbReference type="EMBL" id="QFF92438.1"/>
    </source>
</evidence>
<evidence type="ECO:0000256" key="1">
    <source>
        <dbReference type="ARBA" id="ARBA00022833"/>
    </source>
</evidence>
<proteinExistence type="predicted"/>
<dbReference type="Pfam" id="PF02585">
    <property type="entry name" value="PIG-L"/>
    <property type="match status" value="1"/>
</dbReference>
<dbReference type="SUPFAM" id="SSF102588">
    <property type="entry name" value="LmbE-like"/>
    <property type="match status" value="1"/>
</dbReference>